<evidence type="ECO:0000259" key="2">
    <source>
        <dbReference type="Pfam" id="PF13649"/>
    </source>
</evidence>
<dbReference type="RefSeq" id="WP_307002383.1">
    <property type="nucleotide sequence ID" value="NZ_JAUTBK010000002.1"/>
</dbReference>
<reference evidence="3 4" key="1">
    <citation type="submission" date="2023-07" db="EMBL/GenBank/DDBJ databases">
        <title>Functional and genomic diversity of the sorghum phyllosphere microbiome.</title>
        <authorList>
            <person name="Shade A."/>
        </authorList>
    </citation>
    <scope>NUCLEOTIDE SEQUENCE [LARGE SCALE GENOMIC DNA]</scope>
    <source>
        <strain evidence="3 4">SORGH_AS_0887</strain>
    </source>
</reference>
<dbReference type="Pfam" id="PF13649">
    <property type="entry name" value="Methyltransf_25"/>
    <property type="match status" value="1"/>
</dbReference>
<accession>A0ABU0UTX2</accession>
<dbReference type="CDD" id="cd02440">
    <property type="entry name" value="AdoMet_MTases"/>
    <property type="match status" value="1"/>
</dbReference>
<dbReference type="SUPFAM" id="SSF53335">
    <property type="entry name" value="S-adenosyl-L-methionine-dependent methyltransferases"/>
    <property type="match status" value="1"/>
</dbReference>
<keyword evidence="4" id="KW-1185">Reference proteome</keyword>
<evidence type="ECO:0000313" key="4">
    <source>
        <dbReference type="Proteomes" id="UP001233360"/>
    </source>
</evidence>
<proteinExistence type="predicted"/>
<dbReference type="InterPro" id="IPR029063">
    <property type="entry name" value="SAM-dependent_MTases_sf"/>
</dbReference>
<dbReference type="GO" id="GO:0032259">
    <property type="term" value="P:methylation"/>
    <property type="evidence" value="ECO:0007669"/>
    <property type="project" value="UniProtKB-KW"/>
</dbReference>
<protein>
    <submittedName>
        <fullName evidence="3">tRNA (Cmo5U34)-methyltransferase</fullName>
        <ecNumber evidence="3">2.1.1.-</ecNumber>
    </submittedName>
</protein>
<sequence>MAKDFTSQRVVDGYDQHIRQLIPGYEVVHQQIKALLKTYMPHKAHLLIVGCGTGYELGYLLQAFPNWQFTAIDVSSTMLDKAKTFIHALGEDQRVNFVLGDINHLNDDVYFDAVLSILVTHFIPFEQKYNFLLVTQKKLKQDGIFITFDLTQIITQNEKETLKHLCEINGLTPEQTAVMLKRLDHDFFPLSEERTYQLLRNAGFKDINRFTQILCYQGFIAQ</sequence>
<organism evidence="3 4">
    <name type="scientific">Acinetobacter baylyi</name>
    <dbReference type="NCBI Taxonomy" id="202950"/>
    <lineage>
        <taxon>Bacteria</taxon>
        <taxon>Pseudomonadati</taxon>
        <taxon>Pseudomonadota</taxon>
        <taxon>Gammaproteobacteria</taxon>
        <taxon>Moraxellales</taxon>
        <taxon>Moraxellaceae</taxon>
        <taxon>Acinetobacter</taxon>
    </lineage>
</organism>
<keyword evidence="1 3" id="KW-0808">Transferase</keyword>
<dbReference type="InterPro" id="IPR041698">
    <property type="entry name" value="Methyltransf_25"/>
</dbReference>
<dbReference type="GO" id="GO:0008168">
    <property type="term" value="F:methyltransferase activity"/>
    <property type="evidence" value="ECO:0007669"/>
    <property type="project" value="UniProtKB-KW"/>
</dbReference>
<dbReference type="Gene3D" id="3.40.50.150">
    <property type="entry name" value="Vaccinia Virus protein VP39"/>
    <property type="match status" value="1"/>
</dbReference>
<name>A0ABU0UTX2_ACIBI</name>
<feature type="domain" description="Methyltransferase" evidence="2">
    <location>
        <begin position="47"/>
        <end position="143"/>
    </location>
</feature>
<evidence type="ECO:0000256" key="1">
    <source>
        <dbReference type="ARBA" id="ARBA00022679"/>
    </source>
</evidence>
<keyword evidence="3" id="KW-0489">Methyltransferase</keyword>
<comment type="caution">
    <text evidence="3">The sequence shown here is derived from an EMBL/GenBank/DDBJ whole genome shotgun (WGS) entry which is preliminary data.</text>
</comment>
<dbReference type="Proteomes" id="UP001233360">
    <property type="component" value="Unassembled WGS sequence"/>
</dbReference>
<dbReference type="EC" id="2.1.1.-" evidence="3"/>
<dbReference type="PANTHER" id="PTHR43861">
    <property type="entry name" value="TRANS-ACONITATE 2-METHYLTRANSFERASE-RELATED"/>
    <property type="match status" value="1"/>
</dbReference>
<dbReference type="EMBL" id="JAUTBK010000002">
    <property type="protein sequence ID" value="MDQ1207997.1"/>
    <property type="molecule type" value="Genomic_DNA"/>
</dbReference>
<evidence type="ECO:0000313" key="3">
    <source>
        <dbReference type="EMBL" id="MDQ1207997.1"/>
    </source>
</evidence>
<gene>
    <name evidence="3" type="ORF">QE380_000920</name>
</gene>